<feature type="transmembrane region" description="Helical" evidence="2">
    <location>
        <begin position="197"/>
        <end position="219"/>
    </location>
</feature>
<feature type="compositionally biased region" description="Pro residues" evidence="1">
    <location>
        <begin position="261"/>
        <end position="274"/>
    </location>
</feature>
<comment type="caution">
    <text evidence="4">The sequence shown here is derived from an EMBL/GenBank/DDBJ whole genome shotgun (WGS) entry which is preliminary data.</text>
</comment>
<keyword evidence="2" id="KW-0812">Transmembrane</keyword>
<keyword evidence="3" id="KW-0732">Signal</keyword>
<keyword evidence="2" id="KW-1133">Transmembrane helix</keyword>
<evidence type="ECO:0008006" key="6">
    <source>
        <dbReference type="Google" id="ProtNLM"/>
    </source>
</evidence>
<evidence type="ECO:0000256" key="1">
    <source>
        <dbReference type="SAM" id="MobiDB-lite"/>
    </source>
</evidence>
<proteinExistence type="predicted"/>
<keyword evidence="2" id="KW-0472">Membrane</keyword>
<feature type="signal peptide" evidence="3">
    <location>
        <begin position="1"/>
        <end position="34"/>
    </location>
</feature>
<evidence type="ECO:0000256" key="3">
    <source>
        <dbReference type="SAM" id="SignalP"/>
    </source>
</evidence>
<evidence type="ECO:0000256" key="2">
    <source>
        <dbReference type="SAM" id="Phobius"/>
    </source>
</evidence>
<feature type="chain" id="PRO_5039542293" description="Viral protein TPX" evidence="3">
    <location>
        <begin position="35"/>
        <end position="325"/>
    </location>
</feature>
<gene>
    <name evidence="4" type="ORF">FK256_01630</name>
</gene>
<dbReference type="Proteomes" id="UP000319010">
    <property type="component" value="Unassembled WGS sequence"/>
</dbReference>
<evidence type="ECO:0000313" key="5">
    <source>
        <dbReference type="Proteomes" id="UP000319010"/>
    </source>
</evidence>
<evidence type="ECO:0000313" key="4">
    <source>
        <dbReference type="EMBL" id="TQD44610.1"/>
    </source>
</evidence>
<sequence>MRYPALRHISAVGLIAILWLIISLLLATVAPASAAAPLASSDEETVSIEISIKSDDDVTTTFLATAPSDDEQSLKEFCVEENFSKNKAKPKVTFSSEDGTPTCKAVLNTSISGNNYVSHDGDEYVVDTSNASETDKKKNSSVTLSVIFPGKVTDAGGGTIEGEKQNKVSFNDFYDNKTRGKDTAEATSSSRSASSTGVMIIIVFIIIAMAVGGAIALISNSNKKNRERRYLAALGQQSFNAPTGAPAYQSLAQAPQASPVPGAPAHPQAYPPQAPQQAGFPPSATPVGQAGYPGAPSYHQQPPGSAPPGAGGPYQSPNHYNYGNH</sequence>
<name>A0A508A3U8_9ACTO</name>
<protein>
    <recommendedName>
        <fullName evidence="6">Viral protein TPX</fullName>
    </recommendedName>
</protein>
<accession>A0A508A3U8</accession>
<dbReference type="RefSeq" id="WP_141423443.1">
    <property type="nucleotide sequence ID" value="NZ_JASPFB010000001.1"/>
</dbReference>
<feature type="region of interest" description="Disordered" evidence="1">
    <location>
        <begin position="253"/>
        <end position="325"/>
    </location>
</feature>
<dbReference type="EMBL" id="VICB01000003">
    <property type="protein sequence ID" value="TQD44610.1"/>
    <property type="molecule type" value="Genomic_DNA"/>
</dbReference>
<dbReference type="AlphaFoldDB" id="A0A508A3U8"/>
<reference evidence="4 5" key="1">
    <citation type="submission" date="2019-06" db="EMBL/GenBank/DDBJ databases">
        <title>Draft genome sequence of Actinomyces johnsonii CCUG 34287T.</title>
        <authorList>
            <person name="Salva-Serra F."/>
            <person name="Cardew S."/>
            <person name="Moore E."/>
        </authorList>
    </citation>
    <scope>NUCLEOTIDE SEQUENCE [LARGE SCALE GENOMIC DNA]</scope>
    <source>
        <strain evidence="4 5">CCUG 34287</strain>
    </source>
</reference>
<organism evidence="4 5">
    <name type="scientific">Actinomyces johnsonii</name>
    <dbReference type="NCBI Taxonomy" id="544581"/>
    <lineage>
        <taxon>Bacteria</taxon>
        <taxon>Bacillati</taxon>
        <taxon>Actinomycetota</taxon>
        <taxon>Actinomycetes</taxon>
        <taxon>Actinomycetales</taxon>
        <taxon>Actinomycetaceae</taxon>
        <taxon>Actinomyces</taxon>
    </lineage>
</organism>